<feature type="transmembrane region" description="Helical" evidence="1">
    <location>
        <begin position="6"/>
        <end position="31"/>
    </location>
</feature>
<keyword evidence="1" id="KW-0472">Membrane</keyword>
<evidence type="ECO:0000256" key="1">
    <source>
        <dbReference type="SAM" id="Phobius"/>
    </source>
</evidence>
<name>X1SUI0_9ZZZZ</name>
<dbReference type="EMBL" id="BARW01009318">
    <property type="protein sequence ID" value="GAI78970.1"/>
    <property type="molecule type" value="Genomic_DNA"/>
</dbReference>
<proteinExistence type="predicted"/>
<keyword evidence="1" id="KW-1133">Transmembrane helix</keyword>
<organism evidence="2">
    <name type="scientific">marine sediment metagenome</name>
    <dbReference type="NCBI Taxonomy" id="412755"/>
    <lineage>
        <taxon>unclassified sequences</taxon>
        <taxon>metagenomes</taxon>
        <taxon>ecological metagenomes</taxon>
    </lineage>
</organism>
<comment type="caution">
    <text evidence="2">The sequence shown here is derived from an EMBL/GenBank/DDBJ whole genome shotgun (WGS) entry which is preliminary data.</text>
</comment>
<sequence>GEEKRISPALAIIPIGLGLGLAAVVGMVALAQAAPRRPEPSDLLISYQQALDEAYGHVEAGYPEDWVMVPEYGLMTAEAAIGYIPPAMIAEAISIGLISSAGDCYFVRAIMYYSDGTIIVG</sequence>
<reference evidence="2" key="1">
    <citation type="journal article" date="2014" name="Front. Microbiol.">
        <title>High frequency of phylogenetically diverse reductive dehalogenase-homologous genes in deep subseafloor sedimentary metagenomes.</title>
        <authorList>
            <person name="Kawai M."/>
            <person name="Futagami T."/>
            <person name="Toyoda A."/>
            <person name="Takaki Y."/>
            <person name="Nishi S."/>
            <person name="Hori S."/>
            <person name="Arai W."/>
            <person name="Tsubouchi T."/>
            <person name="Morono Y."/>
            <person name="Uchiyama I."/>
            <person name="Ito T."/>
            <person name="Fujiyama A."/>
            <person name="Inagaki F."/>
            <person name="Takami H."/>
        </authorList>
    </citation>
    <scope>NUCLEOTIDE SEQUENCE</scope>
    <source>
        <strain evidence="2">Expedition CK06-06</strain>
    </source>
</reference>
<protein>
    <submittedName>
        <fullName evidence="2">Uncharacterized protein</fullName>
    </submittedName>
</protein>
<accession>X1SUI0</accession>
<keyword evidence="1" id="KW-0812">Transmembrane</keyword>
<evidence type="ECO:0000313" key="2">
    <source>
        <dbReference type="EMBL" id="GAI78970.1"/>
    </source>
</evidence>
<dbReference type="AlphaFoldDB" id="X1SUI0"/>
<gene>
    <name evidence="2" type="ORF">S12H4_18784</name>
</gene>
<feature type="non-terminal residue" evidence="2">
    <location>
        <position position="1"/>
    </location>
</feature>